<keyword evidence="5" id="KW-1185">Reference proteome</keyword>
<dbReference type="AlphaFoldDB" id="A0A8H6SUZ5"/>
<proteinExistence type="predicted"/>
<accession>A0A8H6SUZ5</accession>
<dbReference type="EMBL" id="JACAZE010000010">
    <property type="protein sequence ID" value="KAF7305332.1"/>
    <property type="molecule type" value="Genomic_DNA"/>
</dbReference>
<feature type="domain" description="CxC2-like cysteine cluster KDZ transposase-associated" evidence="3">
    <location>
        <begin position="202"/>
        <end position="306"/>
    </location>
</feature>
<feature type="region of interest" description="Disordered" evidence="2">
    <location>
        <begin position="1062"/>
        <end position="1104"/>
    </location>
</feature>
<comment type="caution">
    <text evidence="4">The sequence shown here is derived from an EMBL/GenBank/DDBJ whole genome shotgun (WGS) entry which is preliminary data.</text>
</comment>
<dbReference type="Proteomes" id="UP000613580">
    <property type="component" value="Unassembled WGS sequence"/>
</dbReference>
<feature type="compositionally biased region" description="Acidic residues" evidence="2">
    <location>
        <begin position="1070"/>
        <end position="1104"/>
    </location>
</feature>
<feature type="region of interest" description="Disordered" evidence="2">
    <location>
        <begin position="1"/>
        <end position="30"/>
    </location>
</feature>
<sequence length="1104" mass="125601">MASNRHKRSLAQAQRSAPDTQQFSADDLFGPSAVQMETTIERLSNNKKRRVVETVPVNPPSPMKRQTAASSSRLEVPSVVEDLYAMDLDLDTQANADEDVPLRREQRRDPVDVKPADPALHYWRDRHRDTYLRTLLWHDGRGGSGSPTCPQCLDPAHAALYRCDECMDARLLCQECCVAAHRYQPLHWIASWNGFFFVRTALKDLGLRIQFGHGGRRCVRPVAGHRDFVVIHRNGVHEVAVDFCGCEQQEEEFLQLLRGRWFPATSGRPQTCATFDCVNLFDCLSHEANTSARRFYTVLELLTNGAGRKPPNRYPAFLRIMREWRHLHLLKRRGRLGHEGSKAADTNIGELALRCPVCPRPGVNLPDDWEHALPEDQCLYIDYTGLDACFRLKRRMVSSERRDPPLGPGFAFMVEPAPYRAWLLTQTDQKEMSTCSGLAALDYANTKFSRGYSATGVGMGVCVRHELVKANGVGDLQKGERYANMDYIFASILRHMHPLLRIILSYDIACQWWKELRERLLLLPPLVRLKLVLDFIRFVIPKMHIRGHTLDCRNKYSLNYVPGSGQTDAEGIERAWAAAGGMAASTKLMGPGSRSDTLDDFWSFWNWMKVLGLAALLRRRLDTAEVELQKQQEAFELFSEEQADSVDEWKQLVLEFEADGTKKNPYESTMKGLTEAQVRLRLEEEEEEAATEQTRPPIHDIGPVAFVITGLEVEEEQRRVRAQVALKKAKSPAQKGKLRSLRRKLSRSIRHWRSLQATYTPAALVQLETLSLPENVLPENIPLLLPSTLAAVTGTERSEAFLELLGIERQLRDAQCRTALMQLETNCTSRPASTSRDRLHSEKYQVAWLALLLIAGGIEADVGWNKLEKADIRCMQEAETFTRNALMREQRERRRRERIARLVAEGEQMPVDEGTSAMEVDGEDARNVEEFTEGTNRNVMSWIWHTTGSGGTDAEMHEALQIEWCKAWARVRRWNEEVRILKEEFRRLPVSFEYEAEEWRKRAVAVPLDSVPVGEGEGMLAYALRQASMYHALALQAEVTRTEERLGRGYRRRRYYQAELGFAPELGTGDGEEGAEGEDSDVDSDREDLDSDEELLVGGELDDD</sequence>
<evidence type="ECO:0000313" key="5">
    <source>
        <dbReference type="Proteomes" id="UP000613580"/>
    </source>
</evidence>
<feature type="region of interest" description="Disordered" evidence="2">
    <location>
        <begin position="53"/>
        <end position="74"/>
    </location>
</feature>
<dbReference type="OrthoDB" id="3214502at2759"/>
<evidence type="ECO:0000256" key="1">
    <source>
        <dbReference type="SAM" id="Coils"/>
    </source>
</evidence>
<dbReference type="InterPro" id="IPR041457">
    <property type="entry name" value="CxC2_KDZ-assoc"/>
</dbReference>
<dbReference type="InterPro" id="IPR040521">
    <property type="entry name" value="KDZ"/>
</dbReference>
<dbReference type="CDD" id="cd19757">
    <property type="entry name" value="Bbox1"/>
    <property type="match status" value="1"/>
</dbReference>
<dbReference type="PANTHER" id="PTHR33104">
    <property type="entry name" value="SI:DKEY-29D5.2"/>
    <property type="match status" value="1"/>
</dbReference>
<reference evidence="4" key="1">
    <citation type="submission" date="2020-05" db="EMBL/GenBank/DDBJ databases">
        <title>Mycena genomes resolve the evolution of fungal bioluminescence.</title>
        <authorList>
            <person name="Tsai I.J."/>
        </authorList>
    </citation>
    <scope>NUCLEOTIDE SEQUENCE</scope>
    <source>
        <strain evidence="4">110903Hualien_Pintung</strain>
    </source>
</reference>
<evidence type="ECO:0000313" key="4">
    <source>
        <dbReference type="EMBL" id="KAF7305332.1"/>
    </source>
</evidence>
<name>A0A8H6SUZ5_MYCCL</name>
<evidence type="ECO:0000259" key="3">
    <source>
        <dbReference type="Pfam" id="PF18803"/>
    </source>
</evidence>
<organism evidence="4 5">
    <name type="scientific">Mycena chlorophos</name>
    <name type="common">Agaric fungus</name>
    <name type="synonym">Agaricus chlorophos</name>
    <dbReference type="NCBI Taxonomy" id="658473"/>
    <lineage>
        <taxon>Eukaryota</taxon>
        <taxon>Fungi</taxon>
        <taxon>Dikarya</taxon>
        <taxon>Basidiomycota</taxon>
        <taxon>Agaricomycotina</taxon>
        <taxon>Agaricomycetes</taxon>
        <taxon>Agaricomycetidae</taxon>
        <taxon>Agaricales</taxon>
        <taxon>Marasmiineae</taxon>
        <taxon>Mycenaceae</taxon>
        <taxon>Mycena</taxon>
    </lineage>
</organism>
<protein>
    <submittedName>
        <fullName evidence="4">CxC2 domain-containing protein</fullName>
    </submittedName>
</protein>
<evidence type="ECO:0000256" key="2">
    <source>
        <dbReference type="SAM" id="MobiDB-lite"/>
    </source>
</evidence>
<gene>
    <name evidence="4" type="ORF">HMN09_00785100</name>
</gene>
<dbReference type="Pfam" id="PF18803">
    <property type="entry name" value="CxC2"/>
    <property type="match status" value="1"/>
</dbReference>
<keyword evidence="1" id="KW-0175">Coiled coil</keyword>
<dbReference type="PANTHER" id="PTHR33104:SF2">
    <property type="entry name" value="CXC3 LIKE CYSTEINE CLUSTER DOMAIN-CONTAINING PROTEIN"/>
    <property type="match status" value="1"/>
</dbReference>
<dbReference type="Pfam" id="PF18758">
    <property type="entry name" value="KDZ"/>
    <property type="match status" value="1"/>
</dbReference>
<feature type="compositionally biased region" description="Polar residues" evidence="2">
    <location>
        <begin position="11"/>
        <end position="24"/>
    </location>
</feature>
<feature type="coiled-coil region" evidence="1">
    <location>
        <begin position="614"/>
        <end position="641"/>
    </location>
</feature>